<dbReference type="PROSITE" id="PS51194">
    <property type="entry name" value="HELICASE_CTER"/>
    <property type="match status" value="1"/>
</dbReference>
<dbReference type="GO" id="GO:0016787">
    <property type="term" value="F:hydrolase activity"/>
    <property type="evidence" value="ECO:0007669"/>
    <property type="project" value="UniProtKB-KW"/>
</dbReference>
<feature type="domain" description="Helicase ATP-binding" evidence="3">
    <location>
        <begin position="349"/>
        <end position="561"/>
    </location>
</feature>
<dbReference type="Proteomes" id="UP001165082">
    <property type="component" value="Unassembled WGS sequence"/>
</dbReference>
<feature type="compositionally biased region" description="Basic and acidic residues" evidence="2">
    <location>
        <begin position="115"/>
        <end position="124"/>
    </location>
</feature>
<dbReference type="Pfam" id="PF00176">
    <property type="entry name" value="SNF2-rel_dom"/>
    <property type="match status" value="1"/>
</dbReference>
<keyword evidence="1" id="KW-0378">Hydrolase</keyword>
<feature type="compositionally biased region" description="Basic residues" evidence="2">
    <location>
        <begin position="197"/>
        <end position="211"/>
    </location>
</feature>
<dbReference type="OrthoDB" id="448448at2759"/>
<dbReference type="SUPFAM" id="SSF52540">
    <property type="entry name" value="P-loop containing nucleoside triphosphate hydrolases"/>
    <property type="match status" value="2"/>
</dbReference>
<dbReference type="Gene3D" id="3.40.50.300">
    <property type="entry name" value="P-loop containing nucleotide triphosphate hydrolases"/>
    <property type="match status" value="1"/>
</dbReference>
<evidence type="ECO:0000313" key="5">
    <source>
        <dbReference type="EMBL" id="GMH71553.1"/>
    </source>
</evidence>
<sequence length="1243" mass="137691">MTKKKSEKEVKKSKKLAETARKERNGKNKKSKKTKSSQSSQSSHSSPDGVDDDLDSFIVGSDEDEDEDEDEDVFGSGSDDDEDEDEAEFSEGPEEDDGDASSFDSPSPVKRKKSKIEARKEMREAKRKRTLSKSDSTGGLLGSTPPPSSTATPPPSSGGAFASLPPPSDHVDLTGDDDDVFNSLPTPKADKPGKGGRLVKKSKQNALHNHKPNYAIDGEGDGEDGEDDYDGVIEKETTQEIDDLDDDERDDEEEESEAEEDEMDHDVIEANDLLKDIEGLVRDIHSKVDKWSKVVVEGGALALDQPSVVDPSSDADWISGDVISKLCPNLKLAPYQVVGVNWLAMLSRQRFRGKDVNGIIGDEMGLGKTVQTIAFLRWFKEYGGGIEEKENNVAAPPATSGRKTFYDSDDEPEPSPLTYKKMLDPNLIVVPASVLDNWEREFSKFAPDLKILKYHGSQAQRHDIQREMRSKIKFPCAKLPDVVLTTFSYFSSEKGDDRTFLRKFDFNYLIVDEGHTLKNPEGARYRNLNKFKTKHRILLTGTPVQNNPKELMALLTFLMPLFKKKKKSGYSDEIEEEDGGAKMLSHFNIFTELRKVCNQPLLLRTRWMDSKSISTLTRWLRNSGFFGTNHTLTDDLVRSELADMSDFAIHSACQSMMQEKPILVEHLSRFTLVENDLFTSPKCLLLRTLLPQLVTEGHRILLFSQWKMNLDILQCLLDALGLKYHRLDGDLKVADRMEMIDSFNNDPSYKVFLLSTRAGGMGINLTSADTCIIHDCDFNPTMDQQAEDRCHRIGQKKPVTVYKLVCEGTVDEGIYDLSARKMAVNKSILGDGQGEGAKAGKGNDKKDISMLVSMAFQKFYETENAKESVGGIIEAAEAEVAPVKTTEDKKVFNQEVFNLDDSDSDGFYTASSLSSDDKKFVFSLQGGGECTANEDCQSRAKGDLGSSNHWASTLDIEGQRFLSKEEDDNPFWFDATHVRIMYCSGDLFSGDGSLNEDVGGLYFSGAEIIDAVVKEVSKNWVGGEVVLWTGESAGGIGATMSIDRVAQSLSNSTVVAAPVAGFYWPTLSEYHGEGASEIDYPFFPEDWVEMAKTWSSVLPANKCAGAVDVPETCLTAHINTPFVESDIFFVESQTDSVQLSLHNGIGDEPDGSVPAQTDYVLEWTVNMTTLLKSHLTTDAGGVRGRRVGTFNPSCYTHTSFSADKPLIEGNHYAEAFYQWYFEGDADAMQDACDDGVFHCNPTC</sequence>
<evidence type="ECO:0000259" key="4">
    <source>
        <dbReference type="PROSITE" id="PS51194"/>
    </source>
</evidence>
<dbReference type="SMART" id="SM00490">
    <property type="entry name" value="HELICc"/>
    <property type="match status" value="1"/>
</dbReference>
<dbReference type="InterPro" id="IPR038718">
    <property type="entry name" value="SNF2-like_sf"/>
</dbReference>
<dbReference type="InterPro" id="IPR027417">
    <property type="entry name" value="P-loop_NTPase"/>
</dbReference>
<dbReference type="Pfam" id="PF03283">
    <property type="entry name" value="PAE"/>
    <property type="match status" value="1"/>
</dbReference>
<accession>A0A9W7EAI1</accession>
<feature type="compositionally biased region" description="Acidic residues" evidence="2">
    <location>
        <begin position="49"/>
        <end position="99"/>
    </location>
</feature>
<feature type="compositionally biased region" description="Acidic residues" evidence="2">
    <location>
        <begin position="239"/>
        <end position="264"/>
    </location>
</feature>
<dbReference type="EMBL" id="BRXZ01001451">
    <property type="protein sequence ID" value="GMH71553.1"/>
    <property type="molecule type" value="Genomic_DNA"/>
</dbReference>
<evidence type="ECO:0000256" key="2">
    <source>
        <dbReference type="SAM" id="MobiDB-lite"/>
    </source>
</evidence>
<dbReference type="InterPro" id="IPR049730">
    <property type="entry name" value="SNF2/RAD54-like_C"/>
</dbReference>
<feature type="compositionally biased region" description="Basic and acidic residues" evidence="2">
    <location>
        <begin position="1"/>
        <end position="26"/>
    </location>
</feature>
<organism evidence="5 6">
    <name type="scientific">Triparma retinervis</name>
    <dbReference type="NCBI Taxonomy" id="2557542"/>
    <lineage>
        <taxon>Eukaryota</taxon>
        <taxon>Sar</taxon>
        <taxon>Stramenopiles</taxon>
        <taxon>Ochrophyta</taxon>
        <taxon>Bolidophyceae</taxon>
        <taxon>Parmales</taxon>
        <taxon>Triparmaceae</taxon>
        <taxon>Triparma</taxon>
    </lineage>
</organism>
<feature type="compositionally biased region" description="Low complexity" evidence="2">
    <location>
        <begin position="36"/>
        <end position="46"/>
    </location>
</feature>
<dbReference type="PROSITE" id="PS51192">
    <property type="entry name" value="HELICASE_ATP_BIND_1"/>
    <property type="match status" value="1"/>
</dbReference>
<feature type="compositionally biased region" description="Pro residues" evidence="2">
    <location>
        <begin position="144"/>
        <end position="156"/>
    </location>
</feature>
<dbReference type="Gene3D" id="3.40.50.10810">
    <property type="entry name" value="Tandem AAA-ATPase domain"/>
    <property type="match status" value="1"/>
</dbReference>
<dbReference type="Pfam" id="PF00271">
    <property type="entry name" value="Helicase_C"/>
    <property type="match status" value="1"/>
</dbReference>
<feature type="region of interest" description="Disordered" evidence="2">
    <location>
        <begin position="1"/>
        <end position="265"/>
    </location>
</feature>
<dbReference type="GO" id="GO:0005524">
    <property type="term" value="F:ATP binding"/>
    <property type="evidence" value="ECO:0007669"/>
    <property type="project" value="InterPro"/>
</dbReference>
<dbReference type="CDD" id="cd18793">
    <property type="entry name" value="SF2_C_SNF"/>
    <property type="match status" value="1"/>
</dbReference>
<dbReference type="InterPro" id="IPR014001">
    <property type="entry name" value="Helicase_ATP-bd"/>
</dbReference>
<feature type="region of interest" description="Disordered" evidence="2">
    <location>
        <begin position="393"/>
        <end position="412"/>
    </location>
</feature>
<dbReference type="PANTHER" id="PTHR10799">
    <property type="entry name" value="SNF2/RAD54 HELICASE FAMILY"/>
    <property type="match status" value="1"/>
</dbReference>
<name>A0A9W7EAI1_9STRA</name>
<comment type="caution">
    <text evidence="5">The sequence shown here is derived from an EMBL/GenBank/DDBJ whole genome shotgun (WGS) entry which is preliminary data.</text>
</comment>
<dbReference type="SMART" id="SM00487">
    <property type="entry name" value="DEXDc"/>
    <property type="match status" value="1"/>
</dbReference>
<dbReference type="InterPro" id="IPR000330">
    <property type="entry name" value="SNF2_N"/>
</dbReference>
<dbReference type="InterPro" id="IPR004963">
    <property type="entry name" value="PAE/NOTUM"/>
</dbReference>
<evidence type="ECO:0000256" key="1">
    <source>
        <dbReference type="ARBA" id="ARBA00022801"/>
    </source>
</evidence>
<proteinExistence type="predicted"/>
<keyword evidence="6" id="KW-1185">Reference proteome</keyword>
<gene>
    <name evidence="5" type="ORF">TrRE_jg12059</name>
</gene>
<feature type="domain" description="Helicase C-terminal" evidence="4">
    <location>
        <begin position="685"/>
        <end position="845"/>
    </location>
</feature>
<dbReference type="CDD" id="cd17919">
    <property type="entry name" value="DEXHc_Snf"/>
    <property type="match status" value="1"/>
</dbReference>
<feature type="compositionally biased region" description="Acidic residues" evidence="2">
    <location>
        <begin position="218"/>
        <end position="231"/>
    </location>
</feature>
<reference evidence="5" key="1">
    <citation type="submission" date="2022-07" db="EMBL/GenBank/DDBJ databases">
        <title>Genome analysis of Parmales, a sister group of diatoms, reveals the evolutionary specialization of diatoms from phago-mixotrophs to photoautotrophs.</title>
        <authorList>
            <person name="Ban H."/>
            <person name="Sato S."/>
            <person name="Yoshikawa S."/>
            <person name="Kazumasa Y."/>
            <person name="Nakamura Y."/>
            <person name="Ichinomiya M."/>
            <person name="Saitoh K."/>
            <person name="Sato N."/>
            <person name="Blanc-Mathieu R."/>
            <person name="Endo H."/>
            <person name="Kuwata A."/>
            <person name="Ogata H."/>
        </authorList>
    </citation>
    <scope>NUCLEOTIDE SEQUENCE</scope>
</reference>
<dbReference type="InterPro" id="IPR001650">
    <property type="entry name" value="Helicase_C-like"/>
</dbReference>
<dbReference type="AlphaFoldDB" id="A0A9W7EAI1"/>
<evidence type="ECO:0000313" key="6">
    <source>
        <dbReference type="Proteomes" id="UP001165082"/>
    </source>
</evidence>
<protein>
    <submittedName>
        <fullName evidence="5">Uncharacterized protein</fullName>
    </submittedName>
</protein>
<evidence type="ECO:0000259" key="3">
    <source>
        <dbReference type="PROSITE" id="PS51192"/>
    </source>
</evidence>